<organism evidence="1 2">
    <name type="scientific">Vibrio sagamiensis NBRC 104589</name>
    <dbReference type="NCBI Taxonomy" id="1219064"/>
    <lineage>
        <taxon>Bacteria</taxon>
        <taxon>Pseudomonadati</taxon>
        <taxon>Pseudomonadota</taxon>
        <taxon>Gammaproteobacteria</taxon>
        <taxon>Vibrionales</taxon>
        <taxon>Vibrionaceae</taxon>
        <taxon>Vibrio</taxon>
    </lineage>
</organism>
<evidence type="ECO:0000313" key="1">
    <source>
        <dbReference type="EMBL" id="GEM74528.1"/>
    </source>
</evidence>
<dbReference type="AlphaFoldDB" id="A0A511QB93"/>
<dbReference type="RefSeq" id="WP_039980990.1">
    <property type="nucleotide sequence ID" value="NZ_BAOJ01000049.1"/>
</dbReference>
<name>A0A511QB93_9VIBR</name>
<comment type="caution">
    <text evidence="1">The sequence shown here is derived from an EMBL/GenBank/DDBJ whole genome shotgun (WGS) entry which is preliminary data.</text>
</comment>
<evidence type="ECO:0000313" key="2">
    <source>
        <dbReference type="Proteomes" id="UP000321922"/>
    </source>
</evidence>
<dbReference type="Proteomes" id="UP000321922">
    <property type="component" value="Unassembled WGS sequence"/>
</dbReference>
<gene>
    <name evidence="1" type="ORF">VSA01S_06400</name>
</gene>
<proteinExistence type="predicted"/>
<sequence length="193" mass="22444">MKIKIIFVALLLCGCAYYAFFYEKSEKIINDNNLTDSSSDEIVEIEKGDEINESYKKNNSTEVRDNFRQTDENNVDTDVSEQTLKINLEDEGLDNISKTEAMSEIITHFPHLEEPINQYLEKVREQKLQIDEIKEIMVKRNDSFKSGDNVEWLDEQIERKREAALAQAEVLGKEAMSINEQIRNAARDFINNR</sequence>
<dbReference type="OrthoDB" id="9903785at2"/>
<dbReference type="PROSITE" id="PS51257">
    <property type="entry name" value="PROKAR_LIPOPROTEIN"/>
    <property type="match status" value="1"/>
</dbReference>
<reference evidence="1 2" key="1">
    <citation type="submission" date="2019-07" db="EMBL/GenBank/DDBJ databases">
        <title>Whole genome shotgun sequence of Vibrio sagamiensis NBRC 104589.</title>
        <authorList>
            <person name="Hosoyama A."/>
            <person name="Uohara A."/>
            <person name="Ohji S."/>
            <person name="Ichikawa N."/>
        </authorList>
    </citation>
    <scope>NUCLEOTIDE SEQUENCE [LARGE SCALE GENOMIC DNA]</scope>
    <source>
        <strain evidence="1 2">NBRC 104589</strain>
    </source>
</reference>
<dbReference type="EMBL" id="BJXJ01000004">
    <property type="protein sequence ID" value="GEM74528.1"/>
    <property type="molecule type" value="Genomic_DNA"/>
</dbReference>
<accession>A0A511QB93</accession>
<keyword evidence="2" id="KW-1185">Reference proteome</keyword>
<protein>
    <submittedName>
        <fullName evidence="1">Uncharacterized protein</fullName>
    </submittedName>
</protein>